<protein>
    <submittedName>
        <fullName evidence="1">Uncharacterized protein</fullName>
    </submittedName>
</protein>
<dbReference type="EMBL" id="JAGFNK010001077">
    <property type="protein sequence ID" value="KAI9435212.1"/>
    <property type="molecule type" value="Genomic_DNA"/>
</dbReference>
<evidence type="ECO:0000313" key="1">
    <source>
        <dbReference type="EMBL" id="KAI9435212.1"/>
    </source>
</evidence>
<sequence>MSTPQLSARNPFRAPTVTPNPTGASVSSSVPPYNTLPPLTASLTGGSTISSPPSYSSEPEAGPPSPHEDSPEALPELTPRISPARLSHNARLSTETLPRRSRPQHQPTTIAVPSLPPRQSLNVVLSPQPSSVRTPPTVDLPRDAIPPPAYSPAPDVSGGELVVELGPRRPFQRAPEPFLSFPIPQIRPRQELQLPQPEPPRLAPRPSTASLSSRLPHSPMSDFSRDFYNAGVTTSRPPDTQRERPRREPPPRSPTSDFARDFYSEGTAFLPPPDTQREQSNQNRFDHPSLPSPGSSHSEMSGFARDFYSAGTATPPSPGTQQEQPHRPQYDPPPGPPPLPRRPRAASTPNANRPTAAPARDGRPTTTPTPGRPLLFNGKTLVYSESYLCQKCQNTGYKGFDPSHPCRKCWDRFGTPYTAILDSSPWGGQGTGTTSQSQQGRSFQRPLPALKPPQARLPPLPVADAYRLPRCSSRAWRCGTRRVPMPFGVPPPPDAAVVLPGDKRIGGRLCWQCGGRGKTPFLIFDELPCETCGGIGRLLN</sequence>
<proteinExistence type="predicted"/>
<keyword evidence="2" id="KW-1185">Reference proteome</keyword>
<name>A0ACC0TSP2_9AGAM</name>
<accession>A0ACC0TSP2</accession>
<gene>
    <name evidence="1" type="ORF">F5148DRAFT_47725</name>
</gene>
<evidence type="ECO:0000313" key="2">
    <source>
        <dbReference type="Proteomes" id="UP001207468"/>
    </source>
</evidence>
<organism evidence="1 2">
    <name type="scientific">Russula earlei</name>
    <dbReference type="NCBI Taxonomy" id="71964"/>
    <lineage>
        <taxon>Eukaryota</taxon>
        <taxon>Fungi</taxon>
        <taxon>Dikarya</taxon>
        <taxon>Basidiomycota</taxon>
        <taxon>Agaricomycotina</taxon>
        <taxon>Agaricomycetes</taxon>
        <taxon>Russulales</taxon>
        <taxon>Russulaceae</taxon>
        <taxon>Russula</taxon>
    </lineage>
</organism>
<comment type="caution">
    <text evidence="1">The sequence shown here is derived from an EMBL/GenBank/DDBJ whole genome shotgun (WGS) entry which is preliminary data.</text>
</comment>
<reference evidence="1" key="1">
    <citation type="submission" date="2021-03" db="EMBL/GenBank/DDBJ databases">
        <title>Evolutionary priming and transition to the ectomycorrhizal habit in an iconic lineage of mushroom-forming fungi: is preadaptation a requirement?</title>
        <authorList>
            <consortium name="DOE Joint Genome Institute"/>
            <person name="Looney B.P."/>
            <person name="Miyauchi S."/>
            <person name="Morin E."/>
            <person name="Drula E."/>
            <person name="Courty P.E."/>
            <person name="Chicoki N."/>
            <person name="Fauchery L."/>
            <person name="Kohler A."/>
            <person name="Kuo A."/>
            <person name="LaButti K."/>
            <person name="Pangilinan J."/>
            <person name="Lipzen A."/>
            <person name="Riley R."/>
            <person name="Andreopoulos W."/>
            <person name="He G."/>
            <person name="Johnson J."/>
            <person name="Barry K.W."/>
            <person name="Grigoriev I.V."/>
            <person name="Nagy L."/>
            <person name="Hibbett D."/>
            <person name="Henrissat B."/>
            <person name="Matheny P.B."/>
            <person name="Labbe J."/>
            <person name="Martin A.F."/>
        </authorList>
    </citation>
    <scope>NUCLEOTIDE SEQUENCE</scope>
    <source>
        <strain evidence="1">BPL698</strain>
    </source>
</reference>
<dbReference type="Proteomes" id="UP001207468">
    <property type="component" value="Unassembled WGS sequence"/>
</dbReference>